<evidence type="ECO:0000256" key="1">
    <source>
        <dbReference type="SAM" id="Coils"/>
    </source>
</evidence>
<evidence type="ECO:0000313" key="2">
    <source>
        <dbReference type="EMBL" id="KOM55932.1"/>
    </source>
</evidence>
<name>A0A0L9VM08_PHAAN</name>
<feature type="coiled-coil region" evidence="1">
    <location>
        <begin position="48"/>
        <end position="75"/>
    </location>
</feature>
<accession>A0A0L9VM08</accession>
<gene>
    <name evidence="2" type="ORF">LR48_Vigan10g182400</name>
</gene>
<protein>
    <submittedName>
        <fullName evidence="2">Uncharacterized protein</fullName>
    </submittedName>
</protein>
<dbReference type="AlphaFoldDB" id="A0A0L9VM08"/>
<reference evidence="3" key="1">
    <citation type="journal article" date="2015" name="Proc. Natl. Acad. Sci. U.S.A.">
        <title>Genome sequencing of adzuki bean (Vigna angularis) provides insight into high starch and low fat accumulation and domestication.</title>
        <authorList>
            <person name="Yang K."/>
            <person name="Tian Z."/>
            <person name="Chen C."/>
            <person name="Luo L."/>
            <person name="Zhao B."/>
            <person name="Wang Z."/>
            <person name="Yu L."/>
            <person name="Li Y."/>
            <person name="Sun Y."/>
            <person name="Li W."/>
            <person name="Chen Y."/>
            <person name="Li Y."/>
            <person name="Zhang Y."/>
            <person name="Ai D."/>
            <person name="Zhao J."/>
            <person name="Shang C."/>
            <person name="Ma Y."/>
            <person name="Wu B."/>
            <person name="Wang M."/>
            <person name="Gao L."/>
            <person name="Sun D."/>
            <person name="Zhang P."/>
            <person name="Guo F."/>
            <person name="Wang W."/>
            <person name="Li Y."/>
            <person name="Wang J."/>
            <person name="Varshney R.K."/>
            <person name="Wang J."/>
            <person name="Ling H.Q."/>
            <person name="Wan P."/>
        </authorList>
    </citation>
    <scope>NUCLEOTIDE SEQUENCE</scope>
    <source>
        <strain evidence="3">cv. Jingnong 6</strain>
    </source>
</reference>
<evidence type="ECO:0000313" key="3">
    <source>
        <dbReference type="Proteomes" id="UP000053144"/>
    </source>
</evidence>
<organism evidence="2 3">
    <name type="scientific">Phaseolus angularis</name>
    <name type="common">Azuki bean</name>
    <name type="synonym">Vigna angularis</name>
    <dbReference type="NCBI Taxonomy" id="3914"/>
    <lineage>
        <taxon>Eukaryota</taxon>
        <taxon>Viridiplantae</taxon>
        <taxon>Streptophyta</taxon>
        <taxon>Embryophyta</taxon>
        <taxon>Tracheophyta</taxon>
        <taxon>Spermatophyta</taxon>
        <taxon>Magnoliopsida</taxon>
        <taxon>eudicotyledons</taxon>
        <taxon>Gunneridae</taxon>
        <taxon>Pentapetalae</taxon>
        <taxon>rosids</taxon>
        <taxon>fabids</taxon>
        <taxon>Fabales</taxon>
        <taxon>Fabaceae</taxon>
        <taxon>Papilionoideae</taxon>
        <taxon>50 kb inversion clade</taxon>
        <taxon>NPAAA clade</taxon>
        <taxon>indigoferoid/millettioid clade</taxon>
        <taxon>Phaseoleae</taxon>
        <taxon>Vigna</taxon>
    </lineage>
</organism>
<keyword evidence="1" id="KW-0175">Coiled coil</keyword>
<dbReference type="Gramene" id="KOM55932">
    <property type="protein sequence ID" value="KOM55932"/>
    <property type="gene ID" value="LR48_Vigan10g182400"/>
</dbReference>
<sequence>MISLRIGYKCDTINLDLFKKFKLWDEALNTEKIRSYIQYENSRHAKVVKEAKLKIDVAKEKVKCLTQKLKNEKVKVSPFGWRA</sequence>
<dbReference type="Proteomes" id="UP000053144">
    <property type="component" value="Chromosome 10"/>
</dbReference>
<dbReference type="EMBL" id="CM003380">
    <property type="protein sequence ID" value="KOM55932.1"/>
    <property type="molecule type" value="Genomic_DNA"/>
</dbReference>
<proteinExistence type="predicted"/>
<dbReference type="STRING" id="3914.A0A0L9VM08"/>